<protein>
    <recommendedName>
        <fullName evidence="8">FAD/NAD(P)-binding domain-containing protein</fullName>
    </recommendedName>
</protein>
<evidence type="ECO:0008006" key="8">
    <source>
        <dbReference type="Google" id="ProtNLM"/>
    </source>
</evidence>
<reference evidence="6 7" key="1">
    <citation type="submission" date="2024-04" db="EMBL/GenBank/DDBJ databases">
        <title>Phyllosticta paracitricarpa is synonymous to the EU quarantine fungus P. citricarpa based on phylogenomic analyses.</title>
        <authorList>
            <consortium name="Lawrence Berkeley National Laboratory"/>
            <person name="Van Ingen-Buijs V.A."/>
            <person name="Van Westerhoven A.C."/>
            <person name="Haridas S."/>
            <person name="Skiadas P."/>
            <person name="Martin F."/>
            <person name="Groenewald J.Z."/>
            <person name="Crous P.W."/>
            <person name="Seidl M.F."/>
        </authorList>
    </citation>
    <scope>NUCLEOTIDE SEQUENCE [LARGE SCALE GENOMIC DNA]</scope>
    <source>
        <strain evidence="6 7">CBS 123371</strain>
    </source>
</reference>
<evidence type="ECO:0000256" key="3">
    <source>
        <dbReference type="ARBA" id="ARBA00022827"/>
    </source>
</evidence>
<organism evidence="6 7">
    <name type="scientific">Phyllosticta citriasiana</name>
    <dbReference type="NCBI Taxonomy" id="595635"/>
    <lineage>
        <taxon>Eukaryota</taxon>
        <taxon>Fungi</taxon>
        <taxon>Dikarya</taxon>
        <taxon>Ascomycota</taxon>
        <taxon>Pezizomycotina</taxon>
        <taxon>Dothideomycetes</taxon>
        <taxon>Dothideomycetes incertae sedis</taxon>
        <taxon>Botryosphaeriales</taxon>
        <taxon>Phyllostictaceae</taxon>
        <taxon>Phyllosticta</taxon>
    </lineage>
</organism>
<evidence type="ECO:0000256" key="2">
    <source>
        <dbReference type="ARBA" id="ARBA00022630"/>
    </source>
</evidence>
<evidence type="ECO:0000256" key="1">
    <source>
        <dbReference type="ARBA" id="ARBA00010139"/>
    </source>
</evidence>
<dbReference type="Pfam" id="PF00743">
    <property type="entry name" value="FMO-like"/>
    <property type="match status" value="1"/>
</dbReference>
<evidence type="ECO:0000256" key="5">
    <source>
        <dbReference type="SAM" id="MobiDB-lite"/>
    </source>
</evidence>
<dbReference type="EMBL" id="JBBPHU010000003">
    <property type="protein sequence ID" value="KAK7519895.1"/>
    <property type="molecule type" value="Genomic_DNA"/>
</dbReference>
<dbReference type="Proteomes" id="UP001363622">
    <property type="component" value="Unassembled WGS sequence"/>
</dbReference>
<gene>
    <name evidence="6" type="ORF">IWZ03DRAFT_398622</name>
</gene>
<feature type="region of interest" description="Disordered" evidence="5">
    <location>
        <begin position="24"/>
        <end position="61"/>
    </location>
</feature>
<keyword evidence="4" id="KW-0560">Oxidoreductase</keyword>
<keyword evidence="7" id="KW-1185">Reference proteome</keyword>
<dbReference type="InterPro" id="IPR036188">
    <property type="entry name" value="FAD/NAD-bd_sf"/>
</dbReference>
<name>A0ABR1KS32_9PEZI</name>
<dbReference type="InterPro" id="IPR020946">
    <property type="entry name" value="Flavin_mOase-like"/>
</dbReference>
<keyword evidence="2" id="KW-0285">Flavoprotein</keyword>
<comment type="caution">
    <text evidence="6">The sequence shown here is derived from an EMBL/GenBank/DDBJ whole genome shotgun (WGS) entry which is preliminary data.</text>
</comment>
<dbReference type="PANTHER" id="PTHR42877:SF6">
    <property type="entry name" value="MONOOXYGENASE, PUTATIVE (AFU_ORTHOLOGUE AFUA_3G15050)-RELATED"/>
    <property type="match status" value="1"/>
</dbReference>
<evidence type="ECO:0000313" key="6">
    <source>
        <dbReference type="EMBL" id="KAK7519895.1"/>
    </source>
</evidence>
<feature type="compositionally biased region" description="Basic and acidic residues" evidence="5">
    <location>
        <begin position="39"/>
        <end position="61"/>
    </location>
</feature>
<proteinExistence type="inferred from homology"/>
<comment type="similarity">
    <text evidence="1">Belongs to the FAD-binding monooxygenase family.</text>
</comment>
<dbReference type="PANTHER" id="PTHR42877">
    <property type="entry name" value="L-ORNITHINE N(5)-MONOOXYGENASE-RELATED"/>
    <property type="match status" value="1"/>
</dbReference>
<evidence type="ECO:0000256" key="4">
    <source>
        <dbReference type="ARBA" id="ARBA00023002"/>
    </source>
</evidence>
<sequence length="644" mass="72622">MNSAFVCICPSSAMATPDVSVPGLPNGTASHPKSSFAAHVEEHVEPLPSEEKPQPKADLKYPRLENQDGTLDDFDLEDHPVDEVRPLKVALVGTGLAGVTAGVILLHKVPKIQLTIIDKNADVGGTWFENIYPGVRCDVPSVVYQSTFEPKNDWSDEFATGAEIRDYWQSIARKHGLYDLIRFKTEIQRAEWDPLRSQWKLTTENLDTNQVTDEHYDFFITAIGHFNAWKIPDFPGIDTYKGFLRHSSHWDPSFDPTNKRIAVIGNGASGIQILPELQKHASRIDHYARSPTWIAGSLGGLERQPRPMPFSPEQLAAFKDEESYFAFRKALESTYWNRFSSVFKDGPENAAARDNFIALMAKRLEGRTDLLEQLVPDFAPHCRRLTPGPGYLEALAQPNVELIRTPIARFTETGIVAEDGTVREVDAVVCCTGANTHFAPIFPIVSGEYDLSRDWLPEGKFGFPYTYLGLSVPHFPNLLLMYGPSAAAVSGTIPQSAETAATYHARVLRKVLRQGYRTAVPRVDAADDFVRYADAFFPKTVFSGNCRSWYNGGRPGGRIHGIWPGSGAHLNWVRRETRWEDWEWGFGVEDDEEKRKGKRGYNRFAWLGNGRMSKEFDEGADLLSWMQLPSRIDLRDYHERWWDA</sequence>
<dbReference type="SUPFAM" id="SSF51905">
    <property type="entry name" value="FAD/NAD(P)-binding domain"/>
    <property type="match status" value="2"/>
</dbReference>
<dbReference type="Gene3D" id="3.50.50.60">
    <property type="entry name" value="FAD/NAD(P)-binding domain"/>
    <property type="match status" value="2"/>
</dbReference>
<evidence type="ECO:0000313" key="7">
    <source>
        <dbReference type="Proteomes" id="UP001363622"/>
    </source>
</evidence>
<keyword evidence="3" id="KW-0274">FAD</keyword>
<accession>A0ABR1KS32</accession>
<dbReference type="InterPro" id="IPR051209">
    <property type="entry name" value="FAD-bind_Monooxygenase_sf"/>
</dbReference>